<dbReference type="Pfam" id="PF20415">
    <property type="entry name" value="DUF6699"/>
    <property type="match status" value="1"/>
</dbReference>
<name>A0A9P6LAA1_9AGAM</name>
<dbReference type="InterPro" id="IPR046522">
    <property type="entry name" value="DUF6699"/>
</dbReference>
<feature type="compositionally biased region" description="Polar residues" evidence="1">
    <location>
        <begin position="10"/>
        <end position="22"/>
    </location>
</feature>
<dbReference type="Proteomes" id="UP000736335">
    <property type="component" value="Unassembled WGS sequence"/>
</dbReference>
<dbReference type="AlphaFoldDB" id="A0A9P6LAA1"/>
<protein>
    <recommendedName>
        <fullName evidence="2">DUF6699 domain-containing protein</fullName>
    </recommendedName>
</protein>
<feature type="compositionally biased region" description="Polar residues" evidence="1">
    <location>
        <begin position="39"/>
        <end position="48"/>
    </location>
</feature>
<accession>A0A9P6LAA1</accession>
<gene>
    <name evidence="3" type="ORF">BJ322DRAFT_402007</name>
</gene>
<feature type="domain" description="DUF6699" evidence="2">
    <location>
        <begin position="165"/>
        <end position="307"/>
    </location>
</feature>
<dbReference type="OrthoDB" id="3251728at2759"/>
<reference evidence="3" key="1">
    <citation type="journal article" date="2020" name="Nat. Commun.">
        <title>Large-scale genome sequencing of mycorrhizal fungi provides insights into the early evolution of symbiotic traits.</title>
        <authorList>
            <person name="Miyauchi S."/>
            <person name="Kiss E."/>
            <person name="Kuo A."/>
            <person name="Drula E."/>
            <person name="Kohler A."/>
            <person name="Sanchez-Garcia M."/>
            <person name="Morin E."/>
            <person name="Andreopoulos B."/>
            <person name="Barry K.W."/>
            <person name="Bonito G."/>
            <person name="Buee M."/>
            <person name="Carver A."/>
            <person name="Chen C."/>
            <person name="Cichocki N."/>
            <person name="Clum A."/>
            <person name="Culley D."/>
            <person name="Crous P.W."/>
            <person name="Fauchery L."/>
            <person name="Girlanda M."/>
            <person name="Hayes R.D."/>
            <person name="Keri Z."/>
            <person name="LaButti K."/>
            <person name="Lipzen A."/>
            <person name="Lombard V."/>
            <person name="Magnuson J."/>
            <person name="Maillard F."/>
            <person name="Murat C."/>
            <person name="Nolan M."/>
            <person name="Ohm R.A."/>
            <person name="Pangilinan J."/>
            <person name="Pereira M.F."/>
            <person name="Perotto S."/>
            <person name="Peter M."/>
            <person name="Pfister S."/>
            <person name="Riley R."/>
            <person name="Sitrit Y."/>
            <person name="Stielow J.B."/>
            <person name="Szollosi G."/>
            <person name="Zifcakova L."/>
            <person name="Stursova M."/>
            <person name="Spatafora J.W."/>
            <person name="Tedersoo L."/>
            <person name="Vaario L.M."/>
            <person name="Yamada A."/>
            <person name="Yan M."/>
            <person name="Wang P."/>
            <person name="Xu J."/>
            <person name="Bruns T."/>
            <person name="Baldrian P."/>
            <person name="Vilgalys R."/>
            <person name="Dunand C."/>
            <person name="Henrissat B."/>
            <person name="Grigoriev I.V."/>
            <person name="Hibbett D."/>
            <person name="Nagy L.G."/>
            <person name="Martin F.M."/>
        </authorList>
    </citation>
    <scope>NUCLEOTIDE SEQUENCE</scope>
    <source>
        <strain evidence="3">UH-Tt-Lm1</strain>
    </source>
</reference>
<organism evidence="3 4">
    <name type="scientific">Thelephora terrestris</name>
    <dbReference type="NCBI Taxonomy" id="56493"/>
    <lineage>
        <taxon>Eukaryota</taxon>
        <taxon>Fungi</taxon>
        <taxon>Dikarya</taxon>
        <taxon>Basidiomycota</taxon>
        <taxon>Agaricomycotina</taxon>
        <taxon>Agaricomycetes</taxon>
        <taxon>Thelephorales</taxon>
        <taxon>Thelephoraceae</taxon>
        <taxon>Thelephora</taxon>
    </lineage>
</organism>
<evidence type="ECO:0000313" key="3">
    <source>
        <dbReference type="EMBL" id="KAF9790624.1"/>
    </source>
</evidence>
<sequence>MSGPFVYTPTGPSYQDFGSSPYTSQFFNRQRVSPHIPTVNLNDPSAPNTPIRGSRILDDDPWTSPRPRSRRPSWHAGMSSPFIGAPSLPVPDDFVHTRRRSFDNRYQRPNVDYYQSQQPNPYPWMTPGTPMPTAVPGPSYSYTGYPPVVPSELHPLLRPDSHAIYFDLSFFEFRPLDAKGRPIPAHTLAEPATHPPTTRLVITSDRIPQWPILLDYYAATAGTARSPSMLPPITLGDVLTGIHETMQTQITHREWAELSDTEETAVGKAYVKRYKLVPGYETRIAADGVRRIDYLLKRVMFAGLTRKSGDQGYENLKIHFKSK</sequence>
<reference evidence="3" key="2">
    <citation type="submission" date="2020-11" db="EMBL/GenBank/DDBJ databases">
        <authorList>
            <consortium name="DOE Joint Genome Institute"/>
            <person name="Kuo A."/>
            <person name="Miyauchi S."/>
            <person name="Kiss E."/>
            <person name="Drula E."/>
            <person name="Kohler A."/>
            <person name="Sanchez-Garcia M."/>
            <person name="Andreopoulos B."/>
            <person name="Barry K.W."/>
            <person name="Bonito G."/>
            <person name="Buee M."/>
            <person name="Carver A."/>
            <person name="Chen C."/>
            <person name="Cichocki N."/>
            <person name="Clum A."/>
            <person name="Culley D."/>
            <person name="Crous P.W."/>
            <person name="Fauchery L."/>
            <person name="Girlanda M."/>
            <person name="Hayes R."/>
            <person name="Keri Z."/>
            <person name="Labutti K."/>
            <person name="Lipzen A."/>
            <person name="Lombard V."/>
            <person name="Magnuson J."/>
            <person name="Maillard F."/>
            <person name="Morin E."/>
            <person name="Murat C."/>
            <person name="Nolan M."/>
            <person name="Ohm R."/>
            <person name="Pangilinan J."/>
            <person name="Pereira M."/>
            <person name="Perotto S."/>
            <person name="Peter M."/>
            <person name="Riley R."/>
            <person name="Sitrit Y."/>
            <person name="Stielow B."/>
            <person name="Szollosi G."/>
            <person name="Zifcakova L."/>
            <person name="Stursova M."/>
            <person name="Spatafora J.W."/>
            <person name="Tedersoo L."/>
            <person name="Vaario L.-M."/>
            <person name="Yamada A."/>
            <person name="Yan M."/>
            <person name="Wang P."/>
            <person name="Xu J."/>
            <person name="Bruns T."/>
            <person name="Baldrian P."/>
            <person name="Vilgalys R."/>
            <person name="Henrissat B."/>
            <person name="Grigoriev I.V."/>
            <person name="Hibbett D."/>
            <person name="Nagy L.G."/>
            <person name="Martin F.M."/>
        </authorList>
    </citation>
    <scope>NUCLEOTIDE SEQUENCE</scope>
    <source>
        <strain evidence="3">UH-Tt-Lm1</strain>
    </source>
</reference>
<feature type="region of interest" description="Disordered" evidence="1">
    <location>
        <begin position="35"/>
        <end position="80"/>
    </location>
</feature>
<evidence type="ECO:0000256" key="1">
    <source>
        <dbReference type="SAM" id="MobiDB-lite"/>
    </source>
</evidence>
<feature type="region of interest" description="Disordered" evidence="1">
    <location>
        <begin position="1"/>
        <end position="22"/>
    </location>
</feature>
<keyword evidence="4" id="KW-1185">Reference proteome</keyword>
<comment type="caution">
    <text evidence="3">The sequence shown here is derived from an EMBL/GenBank/DDBJ whole genome shotgun (WGS) entry which is preliminary data.</text>
</comment>
<evidence type="ECO:0000313" key="4">
    <source>
        <dbReference type="Proteomes" id="UP000736335"/>
    </source>
</evidence>
<evidence type="ECO:0000259" key="2">
    <source>
        <dbReference type="Pfam" id="PF20415"/>
    </source>
</evidence>
<dbReference type="EMBL" id="WIUZ02000002">
    <property type="protein sequence ID" value="KAF9790624.1"/>
    <property type="molecule type" value="Genomic_DNA"/>
</dbReference>
<proteinExistence type="predicted"/>